<dbReference type="InterPro" id="IPR012902">
    <property type="entry name" value="N_methyl_site"/>
</dbReference>
<dbReference type="InterPro" id="IPR000983">
    <property type="entry name" value="Bac_GSPG_pilin"/>
</dbReference>
<name>A0A1F8DJJ0_9BACT</name>
<evidence type="ECO:0000256" key="1">
    <source>
        <dbReference type="ARBA" id="ARBA00022481"/>
    </source>
</evidence>
<dbReference type="SUPFAM" id="SSF54523">
    <property type="entry name" value="Pili subunits"/>
    <property type="match status" value="1"/>
</dbReference>
<dbReference type="PROSITE" id="PS00409">
    <property type="entry name" value="PROKAR_NTER_METHYL"/>
    <property type="match status" value="1"/>
</dbReference>
<dbReference type="GO" id="GO:0015628">
    <property type="term" value="P:protein secretion by the type II secretion system"/>
    <property type="evidence" value="ECO:0007669"/>
    <property type="project" value="InterPro"/>
</dbReference>
<dbReference type="AlphaFoldDB" id="A0A1F8DJJ0"/>
<organism evidence="3 4">
    <name type="scientific">Candidatus Woesebacteria bacterium RIFOXYD1_FULL_43_18</name>
    <dbReference type="NCBI Taxonomy" id="1802551"/>
    <lineage>
        <taxon>Bacteria</taxon>
        <taxon>Candidatus Woeseibacteriota</taxon>
    </lineage>
</organism>
<sequence length="197" mass="21662">MAKKYLHGFTLIEVIMAVAIVAILAILVIGTFTRQIVKGNDAKRKANLDRIKVAVEEYEKDKNCYPLTVTCPTDAGIGSYLKNVPCDPVTGTPYFYEPEPLKTCPSWFRMYAGLQNTSDPSLLPGIGPGGAYNYYVSSPNASIPVPQAPFDFYACKSHVCTPIEWDPVNGAQCDPNYQNVSDCYGDCPTSEDCVPQW</sequence>
<dbReference type="GO" id="GO:0015627">
    <property type="term" value="C:type II protein secretion system complex"/>
    <property type="evidence" value="ECO:0007669"/>
    <property type="project" value="InterPro"/>
</dbReference>
<reference evidence="3 4" key="1">
    <citation type="journal article" date="2016" name="Nat. Commun.">
        <title>Thousands of microbial genomes shed light on interconnected biogeochemical processes in an aquifer system.</title>
        <authorList>
            <person name="Anantharaman K."/>
            <person name="Brown C.T."/>
            <person name="Hug L.A."/>
            <person name="Sharon I."/>
            <person name="Castelle C.J."/>
            <person name="Probst A.J."/>
            <person name="Thomas B.C."/>
            <person name="Singh A."/>
            <person name="Wilkins M.J."/>
            <person name="Karaoz U."/>
            <person name="Brodie E.L."/>
            <person name="Williams K.H."/>
            <person name="Hubbard S.S."/>
            <person name="Banfield J.F."/>
        </authorList>
    </citation>
    <scope>NUCLEOTIDE SEQUENCE [LARGE SCALE GENOMIC DNA]</scope>
</reference>
<comment type="caution">
    <text evidence="3">The sequence shown here is derived from an EMBL/GenBank/DDBJ whole genome shotgun (WGS) entry which is preliminary data.</text>
</comment>
<accession>A0A1F8DJJ0</accession>
<feature type="transmembrane region" description="Helical" evidence="2">
    <location>
        <begin position="6"/>
        <end position="29"/>
    </location>
</feature>
<dbReference type="Proteomes" id="UP000177596">
    <property type="component" value="Unassembled WGS sequence"/>
</dbReference>
<dbReference type="NCBIfam" id="TIGR02532">
    <property type="entry name" value="IV_pilin_GFxxxE"/>
    <property type="match status" value="1"/>
</dbReference>
<dbReference type="Pfam" id="PF07963">
    <property type="entry name" value="N_methyl"/>
    <property type="match status" value="1"/>
</dbReference>
<keyword evidence="2" id="KW-0472">Membrane</keyword>
<evidence type="ECO:0000256" key="2">
    <source>
        <dbReference type="SAM" id="Phobius"/>
    </source>
</evidence>
<keyword evidence="2" id="KW-1133">Transmembrane helix</keyword>
<evidence type="ECO:0000313" key="4">
    <source>
        <dbReference type="Proteomes" id="UP000177596"/>
    </source>
</evidence>
<dbReference type="EMBL" id="MGIL01000015">
    <property type="protein sequence ID" value="OGM88179.1"/>
    <property type="molecule type" value="Genomic_DNA"/>
</dbReference>
<dbReference type="InterPro" id="IPR045584">
    <property type="entry name" value="Pilin-like"/>
</dbReference>
<dbReference type="Gene3D" id="3.30.700.10">
    <property type="entry name" value="Glycoprotein, Type 4 Pilin"/>
    <property type="match status" value="1"/>
</dbReference>
<protein>
    <recommendedName>
        <fullName evidence="5">Type II secretion system protein GspG C-terminal domain-containing protein</fullName>
    </recommendedName>
</protein>
<keyword evidence="2" id="KW-0812">Transmembrane</keyword>
<gene>
    <name evidence="3" type="ORF">A2573_02090</name>
</gene>
<evidence type="ECO:0008006" key="5">
    <source>
        <dbReference type="Google" id="ProtNLM"/>
    </source>
</evidence>
<proteinExistence type="predicted"/>
<dbReference type="PRINTS" id="PR00813">
    <property type="entry name" value="BCTERIALGSPG"/>
</dbReference>
<keyword evidence="1" id="KW-0488">Methylation</keyword>
<evidence type="ECO:0000313" key="3">
    <source>
        <dbReference type="EMBL" id="OGM88179.1"/>
    </source>
</evidence>